<dbReference type="Proteomes" id="UP001597052">
    <property type="component" value="Unassembled WGS sequence"/>
</dbReference>
<dbReference type="Pfam" id="PF25912">
    <property type="entry name" value="DUF7964"/>
    <property type="match status" value="1"/>
</dbReference>
<dbReference type="InterPro" id="IPR058270">
    <property type="entry name" value="DUF7964"/>
</dbReference>
<keyword evidence="3" id="KW-1185">Reference proteome</keyword>
<name>A0ABD6DDJ5_9EURY</name>
<organism evidence="2 3">
    <name type="scientific">Halohasta litorea</name>
    <dbReference type="NCBI Taxonomy" id="869891"/>
    <lineage>
        <taxon>Archaea</taxon>
        <taxon>Methanobacteriati</taxon>
        <taxon>Methanobacteriota</taxon>
        <taxon>Stenosarchaea group</taxon>
        <taxon>Halobacteria</taxon>
        <taxon>Halobacteriales</taxon>
        <taxon>Haloferacaceae</taxon>
        <taxon>Halohasta</taxon>
    </lineage>
</organism>
<gene>
    <name evidence="2" type="ORF">ACFSBW_16945</name>
</gene>
<evidence type="ECO:0000259" key="1">
    <source>
        <dbReference type="Pfam" id="PF25912"/>
    </source>
</evidence>
<comment type="caution">
    <text evidence="2">The sequence shown here is derived from an EMBL/GenBank/DDBJ whole genome shotgun (WGS) entry which is preliminary data.</text>
</comment>
<protein>
    <recommendedName>
        <fullName evidence="1">DUF7964 domain-containing protein</fullName>
    </recommendedName>
</protein>
<feature type="domain" description="DUF7964" evidence="1">
    <location>
        <begin position="5"/>
        <end position="66"/>
    </location>
</feature>
<dbReference type="EMBL" id="JBHUDM010000006">
    <property type="protein sequence ID" value="MFD1643563.1"/>
    <property type="molecule type" value="Genomic_DNA"/>
</dbReference>
<accession>A0ABD6DDJ5</accession>
<dbReference type="AlphaFoldDB" id="A0ABD6DDJ5"/>
<reference evidence="2 3" key="1">
    <citation type="journal article" date="2019" name="Int. J. Syst. Evol. Microbiol.">
        <title>The Global Catalogue of Microorganisms (GCM) 10K type strain sequencing project: providing services to taxonomists for standard genome sequencing and annotation.</title>
        <authorList>
            <consortium name="The Broad Institute Genomics Platform"/>
            <consortium name="The Broad Institute Genome Sequencing Center for Infectious Disease"/>
            <person name="Wu L."/>
            <person name="Ma J."/>
        </authorList>
    </citation>
    <scope>NUCLEOTIDE SEQUENCE [LARGE SCALE GENOMIC DNA]</scope>
    <source>
        <strain evidence="2 3">CGMCC 1.10593</strain>
    </source>
</reference>
<dbReference type="RefSeq" id="WP_256397548.1">
    <property type="nucleotide sequence ID" value="NZ_JANHDJ010000008.1"/>
</dbReference>
<evidence type="ECO:0000313" key="3">
    <source>
        <dbReference type="Proteomes" id="UP001597052"/>
    </source>
</evidence>
<sequence>MGIKDVLPDRGLTDNEFRQLQQQDTYDAVLRDDQGGLATFLFLQKDGTETGLHYNEESGWHYHHRDKDLDDLHPPTHDH</sequence>
<proteinExistence type="predicted"/>
<evidence type="ECO:0000313" key="2">
    <source>
        <dbReference type="EMBL" id="MFD1643563.1"/>
    </source>
</evidence>